<sequence length="65" mass="7651">MNSSNISYVIFMLNVLDMAKKHNFTFTVYEDSVEVVYPNCSTGQSITLTSEKDFYRVCEDIIRWR</sequence>
<evidence type="ECO:0008006" key="3">
    <source>
        <dbReference type="Google" id="ProtNLM"/>
    </source>
</evidence>
<keyword evidence="2" id="KW-1185">Reference proteome</keyword>
<accession>A0ABP3RL78</accession>
<reference evidence="2" key="1">
    <citation type="journal article" date="2019" name="Int. J. Syst. Evol. Microbiol.">
        <title>The Global Catalogue of Microorganisms (GCM) 10K type strain sequencing project: providing services to taxonomists for standard genome sequencing and annotation.</title>
        <authorList>
            <consortium name="The Broad Institute Genomics Platform"/>
            <consortium name="The Broad Institute Genome Sequencing Center for Infectious Disease"/>
            <person name="Wu L."/>
            <person name="Ma J."/>
        </authorList>
    </citation>
    <scope>NUCLEOTIDE SEQUENCE [LARGE SCALE GENOMIC DNA]</scope>
    <source>
        <strain evidence="2">JCM 15395</strain>
    </source>
</reference>
<protein>
    <recommendedName>
        <fullName evidence="3">Phage protein</fullName>
    </recommendedName>
</protein>
<proteinExistence type="predicted"/>
<evidence type="ECO:0000313" key="2">
    <source>
        <dbReference type="Proteomes" id="UP001500866"/>
    </source>
</evidence>
<evidence type="ECO:0000313" key="1">
    <source>
        <dbReference type="EMBL" id="GAA0609726.1"/>
    </source>
</evidence>
<name>A0ABP3RL78_9BACI</name>
<gene>
    <name evidence="1" type="ORF">GCM10009001_28850</name>
</gene>
<comment type="caution">
    <text evidence="1">The sequence shown here is derived from an EMBL/GenBank/DDBJ whole genome shotgun (WGS) entry which is preliminary data.</text>
</comment>
<organism evidence="1 2">
    <name type="scientific">Virgibacillus siamensis</name>
    <dbReference type="NCBI Taxonomy" id="480071"/>
    <lineage>
        <taxon>Bacteria</taxon>
        <taxon>Bacillati</taxon>
        <taxon>Bacillota</taxon>
        <taxon>Bacilli</taxon>
        <taxon>Bacillales</taxon>
        <taxon>Bacillaceae</taxon>
        <taxon>Virgibacillus</taxon>
    </lineage>
</organism>
<dbReference type="EMBL" id="BAAADS010000021">
    <property type="protein sequence ID" value="GAA0609726.1"/>
    <property type="molecule type" value="Genomic_DNA"/>
</dbReference>
<dbReference type="Proteomes" id="UP001500866">
    <property type="component" value="Unassembled WGS sequence"/>
</dbReference>